<protein>
    <submittedName>
        <fullName evidence="8">Tau 95 subunit of transcription factor TFIIIC</fullName>
    </submittedName>
</protein>
<dbReference type="AlphaFoldDB" id="A0A9P6WRA6"/>
<feature type="domain" description="Transcription factor IIIC subunit 5 HTH" evidence="6">
    <location>
        <begin position="205"/>
        <end position="366"/>
    </location>
</feature>
<gene>
    <name evidence="8" type="primary">TFC1</name>
    <name evidence="8" type="ORF">C6P40_000095</name>
</gene>
<sequence length="615" mass="71533">MSQEEINKVNVGISKTHIHGNHGSRGQSTIAPSLDLDVPSLLSVEYPLRVKNTDKAIEMIGGHEKLKKCFIEPDMKLELRLRPGDSFSHPIHSSVLKNSNNLLLKIKIPKKIFKKNNKDIRKSIEQCENEDIEYFVESFGILKQNYKFRELADFQKITKKSDFNKKFNESIRSGNCEKIEEFANELKSNFNEIQKFKDGDIDLPPLVRYSRENVSHGYKYYGNLLLDEQGEWLNKSVKLHSIQIGWTDPTPNKYDSKLDIELERAKNEIEKMKEMEFPDRIINESVSQHLIDCLNIIRKIFEMKPIWIRKHIHWLLPQNLRSQLRFALPFVTYTFNKGPWRHSFVRLGYDPRKDPNAMGYQIEAFRSMTRSNHDEGIEKLLENESDDLYIIPPSLYKYIDEFSNENSEINKLGVGKIPRQLFFDGSNPCNSLSFQLGDIMDKDIKKIIDNSDLESVCHKGSGWLSWLALSRIKSIMKYKLSCIREGVAINNDKVNDLINRTVFTKSITAGLISDDEDNGNEEDGSNNRGEDEDDEEEDDDVDEEEEDDDDDDDRESNVRYNDDDNIKQEQKDIDFDNDDIIKRLEKLNPKSYNIIHELDHIVRQETLMGDVKPVV</sequence>
<evidence type="ECO:0000256" key="4">
    <source>
        <dbReference type="ARBA" id="ARBA00023242"/>
    </source>
</evidence>
<dbReference type="InterPro" id="IPR041499">
    <property type="entry name" value="Tfc1/Sfc1_N"/>
</dbReference>
<proteinExistence type="predicted"/>
<feature type="domain" description="Transcription factor IIIC subunit Tfc1/Sfc1 triple barrel" evidence="7">
    <location>
        <begin position="43"/>
        <end position="155"/>
    </location>
</feature>
<dbReference type="Pfam" id="PF09734">
    <property type="entry name" value="Tau95"/>
    <property type="match status" value="1"/>
</dbReference>
<evidence type="ECO:0000313" key="8">
    <source>
        <dbReference type="EMBL" id="KAG0691048.1"/>
    </source>
</evidence>
<comment type="subcellular location">
    <subcellularLocation>
        <location evidence="1">Nucleus</location>
    </subcellularLocation>
</comment>
<dbReference type="OrthoDB" id="5598268at2759"/>
<keyword evidence="9" id="KW-1185">Reference proteome</keyword>
<evidence type="ECO:0000313" key="9">
    <source>
        <dbReference type="Proteomes" id="UP000697127"/>
    </source>
</evidence>
<dbReference type="Pfam" id="PF17682">
    <property type="entry name" value="Tau95_N"/>
    <property type="match status" value="1"/>
</dbReference>
<dbReference type="PANTHER" id="PTHR13230">
    <property type="entry name" value="GENERAL TRANSCRIPTION FACTOR IIIC, POLYPEPTIDE 5"/>
    <property type="match status" value="1"/>
</dbReference>
<evidence type="ECO:0000256" key="1">
    <source>
        <dbReference type="ARBA" id="ARBA00004123"/>
    </source>
</evidence>
<feature type="compositionally biased region" description="Acidic residues" evidence="5">
    <location>
        <begin position="513"/>
        <end position="554"/>
    </location>
</feature>
<name>A0A9P6WRA6_9ASCO</name>
<evidence type="ECO:0000259" key="7">
    <source>
        <dbReference type="Pfam" id="PF17682"/>
    </source>
</evidence>
<feature type="region of interest" description="Disordered" evidence="5">
    <location>
        <begin position="512"/>
        <end position="572"/>
    </location>
</feature>
<dbReference type="GO" id="GO:0006384">
    <property type="term" value="P:transcription initiation at RNA polymerase III promoter"/>
    <property type="evidence" value="ECO:0007669"/>
    <property type="project" value="InterPro"/>
</dbReference>
<comment type="caution">
    <text evidence="8">The sequence shown here is derived from an EMBL/GenBank/DDBJ whole genome shotgun (WGS) entry which is preliminary data.</text>
</comment>
<dbReference type="EMBL" id="PUHW01000010">
    <property type="protein sequence ID" value="KAG0691048.1"/>
    <property type="molecule type" value="Genomic_DNA"/>
</dbReference>
<dbReference type="Gene3D" id="3.30.200.160">
    <property type="entry name" value="TFIIIC, subcomplex tauA, subunit Sfc1, barrel domain"/>
    <property type="match status" value="1"/>
</dbReference>
<dbReference type="Proteomes" id="UP000697127">
    <property type="component" value="Unassembled WGS sequence"/>
</dbReference>
<reference evidence="8" key="1">
    <citation type="submission" date="2020-11" db="EMBL/GenBank/DDBJ databases">
        <title>Kefir isolates.</title>
        <authorList>
            <person name="Marcisauskas S."/>
            <person name="Kim Y."/>
            <person name="Blasche S."/>
        </authorList>
    </citation>
    <scope>NUCLEOTIDE SEQUENCE</scope>
    <source>
        <strain evidence="8">Olga-1</strain>
    </source>
</reference>
<dbReference type="GO" id="GO:0005634">
    <property type="term" value="C:nucleus"/>
    <property type="evidence" value="ECO:0007669"/>
    <property type="project" value="UniProtKB-SubCell"/>
</dbReference>
<evidence type="ECO:0000256" key="2">
    <source>
        <dbReference type="ARBA" id="ARBA00023125"/>
    </source>
</evidence>
<evidence type="ECO:0000259" key="6">
    <source>
        <dbReference type="Pfam" id="PF09734"/>
    </source>
</evidence>
<evidence type="ECO:0000256" key="5">
    <source>
        <dbReference type="SAM" id="MobiDB-lite"/>
    </source>
</evidence>
<dbReference type="GO" id="GO:0001002">
    <property type="term" value="F:RNA polymerase III type 1 promoter sequence-specific DNA binding"/>
    <property type="evidence" value="ECO:0007669"/>
    <property type="project" value="TreeGrafter"/>
</dbReference>
<dbReference type="PANTHER" id="PTHR13230:SF5">
    <property type="entry name" value="GENERAL TRANSCRIPTION FACTOR 3C POLYPEPTIDE 5"/>
    <property type="match status" value="1"/>
</dbReference>
<evidence type="ECO:0000256" key="3">
    <source>
        <dbReference type="ARBA" id="ARBA00023163"/>
    </source>
</evidence>
<dbReference type="InterPro" id="IPR042536">
    <property type="entry name" value="TFIIIC_tauA_Sfc1"/>
</dbReference>
<organism evidence="8 9">
    <name type="scientific">Pichia californica</name>
    <dbReference type="NCBI Taxonomy" id="460514"/>
    <lineage>
        <taxon>Eukaryota</taxon>
        <taxon>Fungi</taxon>
        <taxon>Dikarya</taxon>
        <taxon>Ascomycota</taxon>
        <taxon>Saccharomycotina</taxon>
        <taxon>Pichiomycetes</taxon>
        <taxon>Pichiales</taxon>
        <taxon>Pichiaceae</taxon>
        <taxon>Pichia</taxon>
    </lineage>
</organism>
<feature type="compositionally biased region" description="Basic and acidic residues" evidence="5">
    <location>
        <begin position="555"/>
        <end position="572"/>
    </location>
</feature>
<dbReference type="InterPro" id="IPR019136">
    <property type="entry name" value="TF_IIIC_su-5_HTH"/>
</dbReference>
<accession>A0A9P6WRA6</accession>
<dbReference type="GO" id="GO:0000127">
    <property type="term" value="C:transcription factor TFIIIC complex"/>
    <property type="evidence" value="ECO:0007669"/>
    <property type="project" value="InterPro"/>
</dbReference>
<keyword evidence="3" id="KW-0804">Transcription</keyword>
<keyword evidence="2" id="KW-0238">DNA-binding</keyword>
<keyword evidence="4" id="KW-0539">Nucleus</keyword>
<dbReference type="GO" id="GO:0001003">
    <property type="term" value="F:RNA polymerase III type 2 promoter sequence-specific DNA binding"/>
    <property type="evidence" value="ECO:0007669"/>
    <property type="project" value="TreeGrafter"/>
</dbReference>
<dbReference type="InterPro" id="IPR040454">
    <property type="entry name" value="TF_IIIC_Tfc1/Sfc1"/>
</dbReference>